<evidence type="ECO:0000256" key="7">
    <source>
        <dbReference type="ARBA" id="ARBA00049348"/>
    </source>
</evidence>
<feature type="domain" description="Methylated-DNA-[protein]-cysteine S-methyltransferase DNA binding" evidence="9">
    <location>
        <begin position="85"/>
        <end position="165"/>
    </location>
</feature>
<comment type="function">
    <text evidence="8">Involved in the cellular defense against the biological effects of O6-methylguanine (O6-MeG) and O4-methylthymine (O4-MeT) in DNA. Repairs the methylated nucleobase in DNA by stoichiometrically transferring the methyl group to a cysteine residue in the enzyme. This is a suicide reaction: the enzyme is irreversibly inactivated.</text>
</comment>
<keyword evidence="2 8" id="KW-0963">Cytoplasm</keyword>
<comment type="catalytic activity">
    <reaction evidence="7 8">
        <text>a 6-O-methyl-2'-deoxyguanosine in DNA + L-cysteinyl-[protein] = S-methyl-L-cysteinyl-[protein] + a 2'-deoxyguanosine in DNA</text>
        <dbReference type="Rhea" id="RHEA:24000"/>
        <dbReference type="Rhea" id="RHEA-COMP:10131"/>
        <dbReference type="Rhea" id="RHEA-COMP:10132"/>
        <dbReference type="Rhea" id="RHEA-COMP:11367"/>
        <dbReference type="Rhea" id="RHEA-COMP:11368"/>
        <dbReference type="ChEBI" id="CHEBI:29950"/>
        <dbReference type="ChEBI" id="CHEBI:82612"/>
        <dbReference type="ChEBI" id="CHEBI:85445"/>
        <dbReference type="ChEBI" id="CHEBI:85448"/>
        <dbReference type="EC" id="2.1.1.63"/>
    </reaction>
</comment>
<accession>A0ABY4VLE8</accession>
<dbReference type="PANTHER" id="PTHR10815:SF5">
    <property type="entry name" value="METHYLATED-DNA--PROTEIN-CYSTEINE METHYLTRANSFERASE"/>
    <property type="match status" value="1"/>
</dbReference>
<evidence type="ECO:0000313" key="12">
    <source>
        <dbReference type="Proteomes" id="UP001055658"/>
    </source>
</evidence>
<dbReference type="PANTHER" id="PTHR10815">
    <property type="entry name" value="METHYLATED-DNA--PROTEIN-CYSTEINE METHYLTRANSFERASE"/>
    <property type="match status" value="1"/>
</dbReference>
<dbReference type="InterPro" id="IPR008332">
    <property type="entry name" value="MethylG_MeTrfase_N"/>
</dbReference>
<dbReference type="EC" id="2.1.1.63" evidence="8"/>
<evidence type="ECO:0000256" key="4">
    <source>
        <dbReference type="ARBA" id="ARBA00022679"/>
    </source>
</evidence>
<evidence type="ECO:0000313" key="11">
    <source>
        <dbReference type="EMBL" id="USD22719.1"/>
    </source>
</evidence>
<feature type="domain" description="Methylguanine DNA methyltransferase ribonuclease-like" evidence="10">
    <location>
        <begin position="2"/>
        <end position="81"/>
    </location>
</feature>
<evidence type="ECO:0000256" key="8">
    <source>
        <dbReference type="HAMAP-Rule" id="MF_00772"/>
    </source>
</evidence>
<dbReference type="HAMAP" id="MF_00772">
    <property type="entry name" value="OGT"/>
    <property type="match status" value="1"/>
</dbReference>
<name>A0ABY4VLE8_9GAMM</name>
<keyword evidence="5 8" id="KW-0227">DNA damage</keyword>
<evidence type="ECO:0000256" key="1">
    <source>
        <dbReference type="ARBA" id="ARBA00001286"/>
    </source>
</evidence>
<evidence type="ECO:0000256" key="3">
    <source>
        <dbReference type="ARBA" id="ARBA00022603"/>
    </source>
</evidence>
<dbReference type="Gene3D" id="3.30.160.70">
    <property type="entry name" value="Methylated DNA-protein cysteine methyltransferase domain"/>
    <property type="match status" value="1"/>
</dbReference>
<feature type="active site" description="Nucleophile; methyl group acceptor" evidence="8">
    <location>
        <position position="136"/>
    </location>
</feature>
<evidence type="ECO:0000256" key="2">
    <source>
        <dbReference type="ARBA" id="ARBA00022490"/>
    </source>
</evidence>
<sequence length="174" mass="18891">MIVYESYTTELGDVAIAACEQEGLSRGARGIVALQFYDDERPLRLGGGWQRGASELTDLAAQQLREYIAGQRKSFDLPLAPKGTEFQCRVWDALLQIPFGETRSYSQQAQWLGQPRAIRAVARANGANPIAIVIPCHRVIGANGSLTGYAGGLSLKARLLTLEGANFVQQGELL</sequence>
<organism evidence="11 12">
    <name type="scientific">Microbulbifer variabilis</name>
    <dbReference type="NCBI Taxonomy" id="266805"/>
    <lineage>
        <taxon>Bacteria</taxon>
        <taxon>Pseudomonadati</taxon>
        <taxon>Pseudomonadota</taxon>
        <taxon>Gammaproteobacteria</taxon>
        <taxon>Cellvibrionales</taxon>
        <taxon>Microbulbiferaceae</taxon>
        <taxon>Microbulbifer</taxon>
    </lineage>
</organism>
<keyword evidence="4 8" id="KW-0808">Transferase</keyword>
<dbReference type="CDD" id="cd06445">
    <property type="entry name" value="ATase"/>
    <property type="match status" value="1"/>
</dbReference>
<evidence type="ECO:0000259" key="10">
    <source>
        <dbReference type="Pfam" id="PF02870"/>
    </source>
</evidence>
<keyword evidence="12" id="KW-1185">Reference proteome</keyword>
<reference evidence="11" key="1">
    <citation type="submission" date="2022-02" db="EMBL/GenBank/DDBJ databases">
        <title>Coral-associated bacteria.</title>
        <authorList>
            <person name="Tang K."/>
            <person name="Wang X."/>
        </authorList>
    </citation>
    <scope>NUCLEOTIDE SEQUENCE</scope>
    <source>
        <strain evidence="11">SCSIO 43006</strain>
    </source>
</reference>
<comment type="similarity">
    <text evidence="8">Belongs to the MGMT family.</text>
</comment>
<dbReference type="InterPro" id="IPR036217">
    <property type="entry name" value="MethylDNA_cys_MeTrfase_DNAb"/>
</dbReference>
<dbReference type="InterPro" id="IPR036388">
    <property type="entry name" value="WH-like_DNA-bd_sf"/>
</dbReference>
<dbReference type="NCBIfam" id="TIGR00589">
    <property type="entry name" value="ogt"/>
    <property type="match status" value="1"/>
</dbReference>
<dbReference type="Proteomes" id="UP001055658">
    <property type="component" value="Chromosome"/>
</dbReference>
<comment type="subcellular location">
    <subcellularLocation>
        <location evidence="8">Cytoplasm</location>
    </subcellularLocation>
</comment>
<dbReference type="Pfam" id="PF01035">
    <property type="entry name" value="DNA_binding_1"/>
    <property type="match status" value="1"/>
</dbReference>
<dbReference type="InterPro" id="IPR001497">
    <property type="entry name" value="MethylDNA_cys_MeTrfase_AS"/>
</dbReference>
<comment type="miscellaneous">
    <text evidence="8">This enzyme catalyzes only one turnover and therefore is not strictly catalytic. According to one definition, an enzyme is a biocatalyst that acts repeatedly and over many reaction cycles.</text>
</comment>
<protein>
    <recommendedName>
        <fullName evidence="8">Methylated-DNA--protein-cysteine methyltransferase</fullName>
        <ecNumber evidence="8">2.1.1.63</ecNumber>
    </recommendedName>
    <alternativeName>
        <fullName evidence="8">6-O-methylguanine-DNA methyltransferase</fullName>
        <shortName evidence="8">MGMT</shortName>
    </alternativeName>
    <alternativeName>
        <fullName evidence="8">O-6-methylguanine-DNA-alkyltransferase</fullName>
    </alternativeName>
</protein>
<dbReference type="PROSITE" id="PS00374">
    <property type="entry name" value="MGMT"/>
    <property type="match status" value="1"/>
</dbReference>
<dbReference type="InterPro" id="IPR023546">
    <property type="entry name" value="MGMT"/>
</dbReference>
<dbReference type="GO" id="GO:0032259">
    <property type="term" value="P:methylation"/>
    <property type="evidence" value="ECO:0007669"/>
    <property type="project" value="UniProtKB-KW"/>
</dbReference>
<dbReference type="Gene3D" id="1.10.10.10">
    <property type="entry name" value="Winged helix-like DNA-binding domain superfamily/Winged helix DNA-binding domain"/>
    <property type="match status" value="1"/>
</dbReference>
<dbReference type="SUPFAM" id="SSF53155">
    <property type="entry name" value="Methylated DNA-protein cysteine methyltransferase domain"/>
    <property type="match status" value="1"/>
</dbReference>
<comment type="catalytic activity">
    <reaction evidence="1 8">
        <text>a 4-O-methyl-thymidine in DNA + L-cysteinyl-[protein] = a thymidine in DNA + S-methyl-L-cysteinyl-[protein]</text>
        <dbReference type="Rhea" id="RHEA:53428"/>
        <dbReference type="Rhea" id="RHEA-COMP:10131"/>
        <dbReference type="Rhea" id="RHEA-COMP:10132"/>
        <dbReference type="Rhea" id="RHEA-COMP:13555"/>
        <dbReference type="Rhea" id="RHEA-COMP:13556"/>
        <dbReference type="ChEBI" id="CHEBI:29950"/>
        <dbReference type="ChEBI" id="CHEBI:82612"/>
        <dbReference type="ChEBI" id="CHEBI:137386"/>
        <dbReference type="ChEBI" id="CHEBI:137387"/>
        <dbReference type="EC" id="2.1.1.63"/>
    </reaction>
</comment>
<dbReference type="EMBL" id="CP092418">
    <property type="protein sequence ID" value="USD22719.1"/>
    <property type="molecule type" value="Genomic_DNA"/>
</dbReference>
<dbReference type="RefSeq" id="WP_252085073.1">
    <property type="nucleotide sequence ID" value="NZ_CP092418.1"/>
</dbReference>
<evidence type="ECO:0000259" key="9">
    <source>
        <dbReference type="Pfam" id="PF01035"/>
    </source>
</evidence>
<evidence type="ECO:0000256" key="6">
    <source>
        <dbReference type="ARBA" id="ARBA00023204"/>
    </source>
</evidence>
<evidence type="ECO:0000256" key="5">
    <source>
        <dbReference type="ARBA" id="ARBA00022763"/>
    </source>
</evidence>
<dbReference type="InterPro" id="IPR014048">
    <property type="entry name" value="MethylDNA_cys_MeTrfase_DNA-bd"/>
</dbReference>
<dbReference type="GO" id="GO:0003908">
    <property type="term" value="F:methylated-DNA-[protein]-cysteine S-methyltransferase activity"/>
    <property type="evidence" value="ECO:0007669"/>
    <property type="project" value="UniProtKB-EC"/>
</dbReference>
<dbReference type="SUPFAM" id="SSF46767">
    <property type="entry name" value="Methylated DNA-protein cysteine methyltransferase, C-terminal domain"/>
    <property type="match status" value="1"/>
</dbReference>
<proteinExistence type="inferred from homology"/>
<keyword evidence="6 8" id="KW-0234">DNA repair</keyword>
<dbReference type="Pfam" id="PF02870">
    <property type="entry name" value="Methyltransf_1N"/>
    <property type="match status" value="1"/>
</dbReference>
<gene>
    <name evidence="11" type="ORF">MJO52_06175</name>
</gene>
<keyword evidence="3 8" id="KW-0489">Methyltransferase</keyword>
<dbReference type="InterPro" id="IPR036631">
    <property type="entry name" value="MGMT_N_sf"/>
</dbReference>